<keyword evidence="2" id="KW-1185">Reference proteome</keyword>
<accession>A0A5E4ULH7</accession>
<gene>
    <name evidence="1" type="ORF">PIN31115_02097</name>
</gene>
<dbReference type="RefSeq" id="WP_150683979.1">
    <property type="nucleotide sequence ID" value="NZ_CABPSI010000002.1"/>
</dbReference>
<dbReference type="EMBL" id="CABPSI010000002">
    <property type="protein sequence ID" value="VVE00898.1"/>
    <property type="molecule type" value="Genomic_DNA"/>
</dbReference>
<evidence type="ECO:0000313" key="2">
    <source>
        <dbReference type="Proteomes" id="UP000333828"/>
    </source>
</evidence>
<dbReference type="Proteomes" id="UP000333828">
    <property type="component" value="Unassembled WGS sequence"/>
</dbReference>
<proteinExistence type="predicted"/>
<protein>
    <submittedName>
        <fullName evidence="1">Uncharacterized protein</fullName>
    </submittedName>
</protein>
<name>A0A5E4ULH7_9BURK</name>
<evidence type="ECO:0000313" key="1">
    <source>
        <dbReference type="EMBL" id="VVE00898.1"/>
    </source>
</evidence>
<reference evidence="1 2" key="1">
    <citation type="submission" date="2019-08" db="EMBL/GenBank/DDBJ databases">
        <authorList>
            <person name="Peeters C."/>
        </authorList>
    </citation>
    <scope>NUCLEOTIDE SEQUENCE [LARGE SCALE GENOMIC DNA]</scope>
    <source>
        <strain evidence="1 2">LMG 31115</strain>
    </source>
</reference>
<dbReference type="AlphaFoldDB" id="A0A5E4ULH7"/>
<sequence length="424" mass="43013">MPRDGSGNFTLSTGNPVVPNTIISSNGWANPTLSDIASALTASIARDGQTTPTANLPMGNFRHTNVANAQSRSDYAAAGQVQDGSMQFLTSIAGSDTITAALPVPPLAAYVAGQRFSFVAAGTNTTTAVTLNINGLGAKDVTKQVWTPLIPGDIAAGQVVTVVYDGTKFQIVSGPMGQSIGVVGSVRNARMYVPVVSSTAVYTVDEVIVQTALGGISYLLKSLSIGINLGTVGAGGMDIGSPPANGFLATYAIYNPTTQFTNTLTVNATSAVAPPIYGGANMPAGFTASALISVWGTDGSGNLIGGMLRDRTVGHTGRTVFTTSSGTSGFAPFNTLATVPRNAIENILFLSTSNTLANAVMSLTVGGDINGIGPVVLVPLPTAAAQGAGSQGVTATSNVGQLWYNASSNIGTPTYTVISLGYKF</sequence>
<organism evidence="1 2">
    <name type="scientific">Pandoraea iniqua</name>
    <dbReference type="NCBI Taxonomy" id="2508288"/>
    <lineage>
        <taxon>Bacteria</taxon>
        <taxon>Pseudomonadati</taxon>
        <taxon>Pseudomonadota</taxon>
        <taxon>Betaproteobacteria</taxon>
        <taxon>Burkholderiales</taxon>
        <taxon>Burkholderiaceae</taxon>
        <taxon>Pandoraea</taxon>
    </lineage>
</organism>